<dbReference type="OrthoDB" id="10251809at2759"/>
<dbReference type="PANTHER" id="PTHR46228:SF2">
    <property type="entry name" value="KELCH REPEAT PROTEIN (AFU_ORTHOLOGUE AFUA_4G14350)"/>
    <property type="match status" value="1"/>
</dbReference>
<dbReference type="RefSeq" id="XP_033431099.1">
    <property type="nucleotide sequence ID" value="XM_033565342.1"/>
</dbReference>
<keyword evidence="2" id="KW-0677">Repeat</keyword>
<name>A0A4S3JY53_9EURO</name>
<keyword evidence="7" id="KW-1185">Reference proteome</keyword>
<evidence type="ECO:0000313" key="6">
    <source>
        <dbReference type="EMBL" id="THD00495.1"/>
    </source>
</evidence>
<dbReference type="Gene3D" id="2.120.10.80">
    <property type="entry name" value="Kelch-type beta propeller"/>
    <property type="match status" value="1"/>
</dbReference>
<keyword evidence="4" id="KW-1133">Transmembrane helix</keyword>
<reference evidence="6 7" key="1">
    <citation type="submission" date="2019-03" db="EMBL/GenBank/DDBJ databases">
        <title>The genome sequence of a newly discovered highly antifungal drug resistant Aspergillus species, Aspergillus tanneri NIH 1004.</title>
        <authorList>
            <person name="Mounaud S."/>
            <person name="Singh I."/>
            <person name="Joardar V."/>
            <person name="Pakala S."/>
            <person name="Pakala S."/>
            <person name="Venepally P."/>
            <person name="Hoover J."/>
            <person name="Nierman W."/>
            <person name="Chung J."/>
            <person name="Losada L."/>
        </authorList>
    </citation>
    <scope>NUCLEOTIDE SEQUENCE [LARGE SCALE GENOMIC DNA]</scope>
    <source>
        <strain evidence="6 7">NIH1004</strain>
    </source>
</reference>
<gene>
    <name evidence="5" type="ORF">ATNIH1004_000634</name>
    <name evidence="6" type="ORF">EYZ11_000059</name>
</gene>
<dbReference type="AlphaFoldDB" id="A0A4S3JY53"/>
<evidence type="ECO:0000256" key="2">
    <source>
        <dbReference type="ARBA" id="ARBA00022737"/>
    </source>
</evidence>
<feature type="region of interest" description="Disordered" evidence="3">
    <location>
        <begin position="525"/>
        <end position="563"/>
    </location>
</feature>
<dbReference type="GeneID" id="54323336"/>
<evidence type="ECO:0000256" key="3">
    <source>
        <dbReference type="SAM" id="MobiDB-lite"/>
    </source>
</evidence>
<dbReference type="SUPFAM" id="SSF50965">
    <property type="entry name" value="Galactose oxidase, central domain"/>
    <property type="match status" value="1"/>
</dbReference>
<dbReference type="STRING" id="1220188.A0A4S3JY53"/>
<evidence type="ECO:0000256" key="1">
    <source>
        <dbReference type="ARBA" id="ARBA00022441"/>
    </source>
</evidence>
<accession>A0A4S3JY53</accession>
<organism evidence="6 7">
    <name type="scientific">Aspergillus tanneri</name>
    <dbReference type="NCBI Taxonomy" id="1220188"/>
    <lineage>
        <taxon>Eukaryota</taxon>
        <taxon>Fungi</taxon>
        <taxon>Dikarya</taxon>
        <taxon>Ascomycota</taxon>
        <taxon>Pezizomycotina</taxon>
        <taxon>Eurotiomycetes</taxon>
        <taxon>Eurotiomycetidae</taxon>
        <taxon>Eurotiales</taxon>
        <taxon>Aspergillaceae</taxon>
        <taxon>Aspergillus</taxon>
        <taxon>Aspergillus subgen. Circumdati</taxon>
    </lineage>
</organism>
<dbReference type="VEuPathDB" id="FungiDB:EYZ11_000059"/>
<dbReference type="PANTHER" id="PTHR46228">
    <property type="entry name" value="KELCH DOMAIN-CONTAINING PROTEIN"/>
    <property type="match status" value="1"/>
</dbReference>
<evidence type="ECO:0008006" key="9">
    <source>
        <dbReference type="Google" id="ProtNLM"/>
    </source>
</evidence>
<evidence type="ECO:0000313" key="8">
    <source>
        <dbReference type="Proteomes" id="UP000324241"/>
    </source>
</evidence>
<evidence type="ECO:0000313" key="5">
    <source>
        <dbReference type="EMBL" id="KAA8651738.1"/>
    </source>
</evidence>
<keyword evidence="1" id="KW-0880">Kelch repeat</keyword>
<evidence type="ECO:0000256" key="4">
    <source>
        <dbReference type="SAM" id="Phobius"/>
    </source>
</evidence>
<comment type="caution">
    <text evidence="6">The sequence shown here is derived from an EMBL/GenBank/DDBJ whole genome shotgun (WGS) entry which is preliminary data.</text>
</comment>
<keyword evidence="4" id="KW-0812">Transmembrane</keyword>
<dbReference type="InterPro" id="IPR011043">
    <property type="entry name" value="Gal_Oxase/kelch_b-propeller"/>
</dbReference>
<feature type="compositionally biased region" description="Basic and acidic residues" evidence="3">
    <location>
        <begin position="543"/>
        <end position="563"/>
    </location>
</feature>
<proteinExistence type="predicted"/>
<keyword evidence="4" id="KW-0472">Membrane</keyword>
<dbReference type="Proteomes" id="UP000308092">
    <property type="component" value="Unassembled WGS sequence"/>
</dbReference>
<dbReference type="Proteomes" id="UP000324241">
    <property type="component" value="Unassembled WGS sequence"/>
</dbReference>
<reference evidence="5 8" key="2">
    <citation type="submission" date="2019-08" db="EMBL/GenBank/DDBJ databases">
        <title>The genome sequence of a newly discovered highly antifungal drug resistant Aspergillus species, Aspergillus tanneri NIH 1004.</title>
        <authorList>
            <person name="Mounaud S."/>
            <person name="Singh I."/>
            <person name="Joardar V."/>
            <person name="Pakala S."/>
            <person name="Pakala S."/>
            <person name="Venepally P."/>
            <person name="Chung J.K."/>
            <person name="Losada L."/>
            <person name="Nierman W.C."/>
        </authorList>
    </citation>
    <scope>NUCLEOTIDE SEQUENCE [LARGE SCALE GENOMIC DNA]</scope>
    <source>
        <strain evidence="5 8">NIH1004</strain>
    </source>
</reference>
<protein>
    <recommendedName>
        <fullName evidence="9">Cell wall anchored protein</fullName>
    </recommendedName>
</protein>
<feature type="transmembrane region" description="Helical" evidence="4">
    <location>
        <begin position="467"/>
        <end position="491"/>
    </location>
</feature>
<dbReference type="InterPro" id="IPR015915">
    <property type="entry name" value="Kelch-typ_b-propeller"/>
</dbReference>
<dbReference type="EMBL" id="QUQM01000002">
    <property type="protein sequence ID" value="KAA8651738.1"/>
    <property type="molecule type" value="Genomic_DNA"/>
</dbReference>
<sequence length="563" mass="60502">MVSVALGASAPGIDIIDDFCMRLNHQSVVKNGTLYIDGGVETFSRHQKSRILGYNTELIEVDMRTSWDWKLNISITTVNKTTNPQTGTEPPLVVRGALFSGPASDPNIYLYGGTTSFLNTSFPGFQPPASPQYALWSYSVPDTKWDQYDVTLSVQYRPAGGAYAEAPDQGLAFYLNGLINNGTSNRLAKIDNFERYLDGLIVIDMKSKSATNVSTDSLRDSPRVKGGMTYLSNVGSSGVLVAVGGVTKPSSDSSDSNDGTYVTFDQIDFLDVSSLANDNSNGTWYAQKASGDIPSGRTDFCLVSASAKDNSSHNIYMYGGKGANEAYDDIYVLSIPSFTWTKIYQGTSPRYGHTCHLVANRQMLTVGGTTSSDLASYCDWEEKGVAIFDMSTSGSSKWGSVYNAYAPAYQVPDTVYKVIGGDADGNANMNTPEHGFNTPQIANIFHQPMKSPTDAWESKDNSISGGAIAGAVVGSVAGAAAIFALVFFILLRKKKQVAQRGAMAGTGSPDMSMGAVWRNRYGRAELPGKDGQTMPPAQLQDDLGVHEMDGDPGRELPATSRED</sequence>
<dbReference type="EMBL" id="SOSA01000001">
    <property type="protein sequence ID" value="THD00495.1"/>
    <property type="molecule type" value="Genomic_DNA"/>
</dbReference>
<evidence type="ECO:0000313" key="7">
    <source>
        <dbReference type="Proteomes" id="UP000308092"/>
    </source>
</evidence>